<name>A0ABX1Q331_9RHOO</name>
<comment type="similarity">
    <text evidence="2">In the central section; belongs to the CRISPR-associated helicase Cas3 family.</text>
</comment>
<keyword evidence="9" id="KW-0051">Antiviral defense</keyword>
<dbReference type="Pfam" id="PF22590">
    <property type="entry name" value="Cas3-like_C_2"/>
    <property type="match status" value="1"/>
</dbReference>
<evidence type="ECO:0000256" key="1">
    <source>
        <dbReference type="ARBA" id="ARBA00006847"/>
    </source>
</evidence>
<evidence type="ECO:0000313" key="12">
    <source>
        <dbReference type="Proteomes" id="UP000623795"/>
    </source>
</evidence>
<dbReference type="InterPro" id="IPR054712">
    <property type="entry name" value="Cas3-like_dom"/>
</dbReference>
<dbReference type="CDD" id="cd17930">
    <property type="entry name" value="DEXHc_cas3"/>
    <property type="match status" value="1"/>
</dbReference>
<evidence type="ECO:0000256" key="3">
    <source>
        <dbReference type="ARBA" id="ARBA00022722"/>
    </source>
</evidence>
<dbReference type="InterPro" id="IPR027417">
    <property type="entry name" value="P-loop_NTPase"/>
</dbReference>
<evidence type="ECO:0000256" key="5">
    <source>
        <dbReference type="ARBA" id="ARBA00022741"/>
    </source>
</evidence>
<evidence type="ECO:0000259" key="10">
    <source>
        <dbReference type="PROSITE" id="PS51643"/>
    </source>
</evidence>
<proteinExistence type="inferred from homology"/>
<comment type="caution">
    <text evidence="11">The sequence shown here is derived from an EMBL/GenBank/DDBJ whole genome shotgun (WGS) entry which is preliminary data.</text>
</comment>
<dbReference type="EMBL" id="WTVN01000020">
    <property type="protein sequence ID" value="NMG44766.1"/>
    <property type="molecule type" value="Genomic_DNA"/>
</dbReference>
<reference evidence="11 12" key="1">
    <citation type="submission" date="2019-12" db="EMBL/GenBank/DDBJ databases">
        <title>Comparative genomics gives insights into the taxonomy of the Azoarcus-Aromatoleum group and reveals separate origins of nif in the plant-associated Azoarcus and non-plant-associated Aromatoleum sub-groups.</title>
        <authorList>
            <person name="Lafos M."/>
            <person name="Maluk M."/>
            <person name="Batista M."/>
            <person name="Junghare M."/>
            <person name="Carmona M."/>
            <person name="Faoro H."/>
            <person name="Cruz L.M."/>
            <person name="Battistoni F."/>
            <person name="De Souza E."/>
            <person name="Pedrosa F."/>
            <person name="Chen W.-M."/>
            <person name="Poole P.S."/>
            <person name="Dixon R.A."/>
            <person name="James E.K."/>
        </authorList>
    </citation>
    <scope>NUCLEOTIDE SEQUENCE [LARGE SCALE GENOMIC DNA]</scope>
    <source>
        <strain evidence="11 12">Td21</strain>
    </source>
</reference>
<evidence type="ECO:0000313" key="11">
    <source>
        <dbReference type="EMBL" id="NMG44766.1"/>
    </source>
</evidence>
<dbReference type="Gene3D" id="1.10.3210.30">
    <property type="match status" value="1"/>
</dbReference>
<protein>
    <submittedName>
        <fullName evidence="11">CRISPR-associated helicase Cas3</fullName>
    </submittedName>
</protein>
<organism evidence="11 12">
    <name type="scientific">Aromatoleum toluvorans</name>
    <dbReference type="NCBI Taxonomy" id="92002"/>
    <lineage>
        <taxon>Bacteria</taxon>
        <taxon>Pseudomonadati</taxon>
        <taxon>Pseudomonadota</taxon>
        <taxon>Betaproteobacteria</taxon>
        <taxon>Rhodocyclales</taxon>
        <taxon>Rhodocyclaceae</taxon>
        <taxon>Aromatoleum</taxon>
    </lineage>
</organism>
<keyword evidence="5" id="KW-0547">Nucleotide-binding</keyword>
<evidence type="ECO:0000256" key="9">
    <source>
        <dbReference type="ARBA" id="ARBA00023118"/>
    </source>
</evidence>
<feature type="domain" description="HD Cas3-type" evidence="10">
    <location>
        <begin position="19"/>
        <end position="219"/>
    </location>
</feature>
<keyword evidence="12" id="KW-1185">Reference proteome</keyword>
<accession>A0ABX1Q331</accession>
<dbReference type="CDD" id="cd09641">
    <property type="entry name" value="Cas3''_I"/>
    <property type="match status" value="1"/>
</dbReference>
<dbReference type="PROSITE" id="PS51643">
    <property type="entry name" value="HD_CAS3"/>
    <property type="match status" value="1"/>
</dbReference>
<evidence type="ECO:0000256" key="6">
    <source>
        <dbReference type="ARBA" id="ARBA00022801"/>
    </source>
</evidence>
<dbReference type="InterPro" id="IPR050547">
    <property type="entry name" value="DEAD_box_RNA_helicases"/>
</dbReference>
<keyword evidence="6" id="KW-0378">Hydrolase</keyword>
<sequence length="909" mass="100142">MSDPEYFRYWGKARPQDGDGAGYHLLPYHCLDVAAVGAVLLRKQRIILDRWFATTQLEPDQHDALAVFFLALHDLGKFARGFQNQVSFANATLVSPNPRYRYGNGIRHDTLGWVAWKSRIRQQIALPRLPAPKNSAWLTWLRATTGHHGVPPRETDGTLPIEPDFYFHEEDLVAAARFVADLAEFLLPEGLPEPDGSLKQALYDASWQLAGFAVLSDWVGSSQTCFPYLAEPLPLERYWHDHALPQAEKALEQIGLNLAQVAPFASAQALFSYLTPPTPLQQFAAETPLARGPQLILLEDVTGAGKTEAALIFAHRLMTSGQGSGLYFGLPTMATSNQMYRRVGTVYRRFFRPRPAPSLVLAHGARELVDDFSASILPVQPADRDYDSREATASALCTAWIADSNKKALLANVGVGTLDQALLAALPAQHQSLRLLGLQGKVLVADEVHAYDAYTGRLLQVLLEQHARQGGSAVLLSATLPAELRSILVGAFRRGLRTSCEDGEEEAAPYPLVTHVHEGGVSRTPVGTRPEVARRVQVRFLHDLDEVIRRIRGAAAAGQCVVWIRNTVDDARDAWERLRQTEGIDVARLTLFHSRYALADRLVIEDHVLDVLGKDSDSDSRHARIVVSSQVMEQSVDCDADVMISDLAPVDLLIQRAGRLHRHTRDASGNPSDIEGRPAPELIVLAPEFDADPAADWHRGPFPRASRVYADTGRLWLTQRILATTGAIVMPEGARTLIEAVYGPDAELDIPPGLQDASLKKQGEAIGDRTLANTNTLDFGQGYCQEAGRWDREEDKPTRLGDEDREFVLAVADASGLRPWAAGHAHPWAASAVKVPARRLDCLASEWIARFGSGIEALKQTHRFLKYADILPVECDGEVGHAEGLNLKGEKVEVHYDARLGLETKRAEK</sequence>
<dbReference type="PANTHER" id="PTHR47963">
    <property type="entry name" value="DEAD-BOX ATP-DEPENDENT RNA HELICASE 47, MITOCHONDRIAL"/>
    <property type="match status" value="1"/>
</dbReference>
<dbReference type="PANTHER" id="PTHR47963:SF9">
    <property type="entry name" value="CRISPR-ASSOCIATED ENDONUCLEASE_HELICASE CAS3"/>
    <property type="match status" value="1"/>
</dbReference>
<dbReference type="Gene3D" id="3.40.50.300">
    <property type="entry name" value="P-loop containing nucleotide triphosphate hydrolases"/>
    <property type="match status" value="2"/>
</dbReference>
<keyword evidence="4" id="KW-0479">Metal-binding</keyword>
<gene>
    <name evidence="11" type="primary">cas3</name>
    <name evidence="11" type="ORF">GPA22_13640</name>
</gene>
<dbReference type="InterPro" id="IPR038257">
    <property type="entry name" value="CRISPR-assoc_Cas3_HD_sf"/>
</dbReference>
<dbReference type="InterPro" id="IPR014001">
    <property type="entry name" value="Helicase_ATP-bd"/>
</dbReference>
<keyword evidence="8" id="KW-0067">ATP-binding</keyword>
<evidence type="ECO:0000256" key="7">
    <source>
        <dbReference type="ARBA" id="ARBA00022806"/>
    </source>
</evidence>
<dbReference type="Proteomes" id="UP000623795">
    <property type="component" value="Unassembled WGS sequence"/>
</dbReference>
<dbReference type="InterPro" id="IPR006483">
    <property type="entry name" value="CRISPR-assoc_Cas3_HD"/>
</dbReference>
<dbReference type="NCBIfam" id="TIGR01587">
    <property type="entry name" value="cas3_core"/>
    <property type="match status" value="1"/>
</dbReference>
<keyword evidence="3" id="KW-0540">Nuclease</keyword>
<dbReference type="Pfam" id="PF18019">
    <property type="entry name" value="Cas3_HD"/>
    <property type="match status" value="1"/>
</dbReference>
<dbReference type="SUPFAM" id="SSF52540">
    <property type="entry name" value="P-loop containing nucleoside triphosphate hydrolases"/>
    <property type="match status" value="1"/>
</dbReference>
<dbReference type="RefSeq" id="WP_169256622.1">
    <property type="nucleotide sequence ID" value="NZ_WTVN01000020.1"/>
</dbReference>
<dbReference type="InterPro" id="IPR006474">
    <property type="entry name" value="Helicase_Cas3_CRISPR-ass_core"/>
</dbReference>
<evidence type="ECO:0000256" key="4">
    <source>
        <dbReference type="ARBA" id="ARBA00022723"/>
    </source>
</evidence>
<dbReference type="NCBIfam" id="TIGR01596">
    <property type="entry name" value="cas3_HD"/>
    <property type="match status" value="1"/>
</dbReference>
<dbReference type="SMART" id="SM00487">
    <property type="entry name" value="DEXDc"/>
    <property type="match status" value="1"/>
</dbReference>
<comment type="similarity">
    <text evidence="1">In the N-terminal section; belongs to the CRISPR-associated nuclease Cas3-HD family.</text>
</comment>
<keyword evidence="7" id="KW-0347">Helicase</keyword>
<evidence type="ECO:0000256" key="8">
    <source>
        <dbReference type="ARBA" id="ARBA00022840"/>
    </source>
</evidence>
<evidence type="ECO:0000256" key="2">
    <source>
        <dbReference type="ARBA" id="ARBA00009046"/>
    </source>
</evidence>